<evidence type="ECO:0000313" key="2">
    <source>
        <dbReference type="Proteomes" id="UP000594195"/>
    </source>
</evidence>
<dbReference type="EMBL" id="CP040442">
    <property type="protein sequence ID" value="QOW09651.1"/>
    <property type="molecule type" value="Genomic_DNA"/>
</dbReference>
<dbReference type="PANTHER" id="PTHR38471">
    <property type="entry name" value="FOUR HELIX BUNDLE PROTEIN"/>
    <property type="match status" value="1"/>
</dbReference>
<dbReference type="AlphaFoldDB" id="A0A7M2Y677"/>
<protein>
    <submittedName>
        <fullName evidence="1">Four helix bundle protein</fullName>
    </submittedName>
</protein>
<reference evidence="1 2" key="1">
    <citation type="submission" date="2019-05" db="EMBL/GenBank/DDBJ databases">
        <title>Chryseobacterium sp. isolated from King George Island, maritime Antarctica.</title>
        <authorList>
            <person name="Peng X."/>
        </authorList>
    </citation>
    <scope>NUCLEOTIDE SEQUENCE [LARGE SCALE GENOMIC DNA]</scope>
    <source>
        <strain evidence="1 2">7-3A</strain>
    </source>
</reference>
<organism evidence="1 2">
    <name type="scientific">Kaistella flava</name>
    <name type="common">ex Peng et al. 2021</name>
    <dbReference type="NCBI Taxonomy" id="2038776"/>
    <lineage>
        <taxon>Bacteria</taxon>
        <taxon>Pseudomonadati</taxon>
        <taxon>Bacteroidota</taxon>
        <taxon>Flavobacteriia</taxon>
        <taxon>Flavobacteriales</taxon>
        <taxon>Weeksellaceae</taxon>
        <taxon>Chryseobacterium group</taxon>
        <taxon>Kaistella</taxon>
    </lineage>
</organism>
<dbReference type="PANTHER" id="PTHR38471:SF2">
    <property type="entry name" value="FOUR HELIX BUNDLE PROTEIN"/>
    <property type="match status" value="1"/>
</dbReference>
<dbReference type="InterPro" id="IPR036583">
    <property type="entry name" value="23S_rRNA_IVS_sf"/>
</dbReference>
<dbReference type="KEGG" id="kfa:Q73A0000_04350"/>
<dbReference type="NCBIfam" id="TIGR02436">
    <property type="entry name" value="four helix bundle protein"/>
    <property type="match status" value="1"/>
</dbReference>
<dbReference type="Proteomes" id="UP000594195">
    <property type="component" value="Chromosome"/>
</dbReference>
<sequence>MSYRTLDIYKMSFDLFLKTHPTSLKLPKYELYELGSQLRRSSDSVLSNIIEGYGRSYYKKEYERFLVFSHSSCDETIGHLEKLLHLYPDLKDDFEPLRNDYDLLGGKINNYLKWVRINWNDGNTKP</sequence>
<gene>
    <name evidence="1" type="ORF">Q73A0000_04350</name>
</gene>
<keyword evidence="2" id="KW-1185">Reference proteome</keyword>
<evidence type="ECO:0000313" key="1">
    <source>
        <dbReference type="EMBL" id="QOW09651.1"/>
    </source>
</evidence>
<accession>A0A7M2Y677</accession>
<dbReference type="Pfam" id="PF05635">
    <property type="entry name" value="23S_rRNA_IVP"/>
    <property type="match status" value="1"/>
</dbReference>
<dbReference type="RefSeq" id="WP_193812865.1">
    <property type="nucleotide sequence ID" value="NZ_CP040442.1"/>
</dbReference>
<dbReference type="InterPro" id="IPR012657">
    <property type="entry name" value="23S_rRNA-intervening_sequence"/>
</dbReference>
<dbReference type="SUPFAM" id="SSF158446">
    <property type="entry name" value="IVS-encoded protein-like"/>
    <property type="match status" value="1"/>
</dbReference>
<proteinExistence type="predicted"/>
<name>A0A7M2Y677_9FLAO</name>
<dbReference type="Gene3D" id="1.20.1440.60">
    <property type="entry name" value="23S rRNA-intervening sequence"/>
    <property type="match status" value="1"/>
</dbReference>